<keyword evidence="4" id="KW-0328">Glycosyltransferase</keyword>
<dbReference type="GO" id="GO:0005829">
    <property type="term" value="C:cytosol"/>
    <property type="evidence" value="ECO:0007669"/>
    <property type="project" value="TreeGrafter"/>
</dbReference>
<dbReference type="STRING" id="266762.HQ36_06205"/>
<dbReference type="SUPFAM" id="SSF53271">
    <property type="entry name" value="PRTase-like"/>
    <property type="match status" value="1"/>
</dbReference>
<comment type="catalytic activity">
    <reaction evidence="2">
        <text>IMP + diphosphate = hypoxanthine + 5-phospho-alpha-D-ribose 1-diphosphate</text>
        <dbReference type="Rhea" id="RHEA:17973"/>
        <dbReference type="ChEBI" id="CHEBI:17368"/>
        <dbReference type="ChEBI" id="CHEBI:33019"/>
        <dbReference type="ChEBI" id="CHEBI:58017"/>
        <dbReference type="ChEBI" id="CHEBI:58053"/>
        <dbReference type="EC" id="2.4.2.8"/>
    </reaction>
    <physiologicalReaction direction="right-to-left" evidence="2">
        <dbReference type="Rhea" id="RHEA:17975"/>
    </physiologicalReaction>
</comment>
<dbReference type="GO" id="GO:0004422">
    <property type="term" value="F:hypoxanthine phosphoribosyltransferase activity"/>
    <property type="evidence" value="ECO:0007669"/>
    <property type="project" value="TreeGrafter"/>
</dbReference>
<sequence length="179" mass="20151">METIELYGKVFELYLTYEQIDKAIRDMAAKIAKDMEGKDPLYVCVMNGAFMFASELLGYIGGDCEVAFARYSSYQGTQSTYNLKEIMPVTTPLQGRTVVILEDLIDTGYTMSCVKDLYYKQGATEVFIATMLSKPAALKCAVKSDYVGIEIANDFIVGHGLDFDERGRMLRDIYKIRES</sequence>
<dbReference type="PANTHER" id="PTHR43340">
    <property type="entry name" value="HYPOXANTHINE-GUANINE PHOSPHORIBOSYLTRANSFERASE"/>
    <property type="match status" value="1"/>
</dbReference>
<keyword evidence="4" id="KW-0808">Transferase</keyword>
<dbReference type="InterPro" id="IPR050408">
    <property type="entry name" value="HGPRT"/>
</dbReference>
<dbReference type="OrthoDB" id="9802824at2"/>
<reference evidence="4 5" key="1">
    <citation type="submission" date="2014-08" db="EMBL/GenBank/DDBJ databases">
        <title>Porphyromonas gingivicanis strain:COT-022_OH1391 Genome sequencing.</title>
        <authorList>
            <person name="Wallis C."/>
            <person name="Deusch O."/>
            <person name="O'Flynn C."/>
            <person name="Davis I."/>
            <person name="Jospin G."/>
            <person name="Darling A.E."/>
            <person name="Coil D.A."/>
            <person name="Alexiev A."/>
            <person name="Horsfall A."/>
            <person name="Kirkwood N."/>
            <person name="Harris S."/>
            <person name="Eisen J.A."/>
        </authorList>
    </citation>
    <scope>NUCLEOTIDE SEQUENCE [LARGE SCALE GENOMIC DNA]</scope>
    <source>
        <strain evidence="5">COT-022 OH1391</strain>
    </source>
</reference>
<feature type="domain" description="Phosphoribosyltransferase" evidence="3">
    <location>
        <begin position="17"/>
        <end position="163"/>
    </location>
</feature>
<organism evidence="4 5">
    <name type="scientific">Porphyromonas gingivicanis</name>
    <dbReference type="NCBI Taxonomy" id="266762"/>
    <lineage>
        <taxon>Bacteria</taxon>
        <taxon>Pseudomonadati</taxon>
        <taxon>Bacteroidota</taxon>
        <taxon>Bacteroidia</taxon>
        <taxon>Bacteroidales</taxon>
        <taxon>Porphyromonadaceae</taxon>
        <taxon>Porphyromonas</taxon>
    </lineage>
</organism>
<dbReference type="Gene3D" id="3.40.50.2020">
    <property type="match status" value="1"/>
</dbReference>
<evidence type="ECO:0000259" key="3">
    <source>
        <dbReference type="Pfam" id="PF00156"/>
    </source>
</evidence>
<dbReference type="PANTHER" id="PTHR43340:SF1">
    <property type="entry name" value="HYPOXANTHINE PHOSPHORIBOSYLTRANSFERASE"/>
    <property type="match status" value="1"/>
</dbReference>
<dbReference type="Proteomes" id="UP000030134">
    <property type="component" value="Unassembled WGS sequence"/>
</dbReference>
<evidence type="ECO:0000256" key="2">
    <source>
        <dbReference type="ARBA" id="ARBA00049402"/>
    </source>
</evidence>
<dbReference type="GO" id="GO:0032263">
    <property type="term" value="P:GMP salvage"/>
    <property type="evidence" value="ECO:0007669"/>
    <property type="project" value="TreeGrafter"/>
</dbReference>
<proteinExistence type="predicted"/>
<dbReference type="Pfam" id="PF00156">
    <property type="entry name" value="Pribosyltran"/>
    <property type="match status" value="1"/>
</dbReference>
<evidence type="ECO:0000313" key="4">
    <source>
        <dbReference type="EMBL" id="KGN97487.1"/>
    </source>
</evidence>
<comment type="caution">
    <text evidence="4">The sequence shown here is derived from an EMBL/GenBank/DDBJ whole genome shotgun (WGS) entry which is preliminary data.</text>
</comment>
<dbReference type="GO" id="GO:0046100">
    <property type="term" value="P:hypoxanthine metabolic process"/>
    <property type="evidence" value="ECO:0007669"/>
    <property type="project" value="TreeGrafter"/>
</dbReference>
<dbReference type="AlphaFoldDB" id="A0A0A2G4V1"/>
<protein>
    <submittedName>
        <fullName evidence="4">Hypoxanthine phosphoribosyltransferase</fullName>
    </submittedName>
</protein>
<dbReference type="InterPro" id="IPR000836">
    <property type="entry name" value="PRTase_dom"/>
</dbReference>
<dbReference type="InterPro" id="IPR029057">
    <property type="entry name" value="PRTase-like"/>
</dbReference>
<dbReference type="EMBL" id="JQZW01000012">
    <property type="protein sequence ID" value="KGN97487.1"/>
    <property type="molecule type" value="Genomic_DNA"/>
</dbReference>
<keyword evidence="5" id="KW-1185">Reference proteome</keyword>
<dbReference type="GO" id="GO:0006178">
    <property type="term" value="P:guanine salvage"/>
    <property type="evidence" value="ECO:0007669"/>
    <property type="project" value="TreeGrafter"/>
</dbReference>
<dbReference type="RefSeq" id="WP_025842900.1">
    <property type="nucleotide sequence ID" value="NZ_JQZW01000012.1"/>
</dbReference>
<evidence type="ECO:0000313" key="5">
    <source>
        <dbReference type="Proteomes" id="UP000030134"/>
    </source>
</evidence>
<dbReference type="eggNOG" id="COG0634">
    <property type="taxonomic scope" value="Bacteria"/>
</dbReference>
<dbReference type="GO" id="GO:0000287">
    <property type="term" value="F:magnesium ion binding"/>
    <property type="evidence" value="ECO:0007669"/>
    <property type="project" value="TreeGrafter"/>
</dbReference>
<name>A0A0A2G4V1_9PORP</name>
<gene>
    <name evidence="4" type="ORF">HQ36_06205</name>
</gene>
<accession>A0A0A2G4V1</accession>
<evidence type="ECO:0000256" key="1">
    <source>
        <dbReference type="ARBA" id="ARBA00048811"/>
    </source>
</evidence>
<comment type="catalytic activity">
    <reaction evidence="1">
        <text>GMP + diphosphate = guanine + 5-phospho-alpha-D-ribose 1-diphosphate</text>
        <dbReference type="Rhea" id="RHEA:25424"/>
        <dbReference type="ChEBI" id="CHEBI:16235"/>
        <dbReference type="ChEBI" id="CHEBI:33019"/>
        <dbReference type="ChEBI" id="CHEBI:58017"/>
        <dbReference type="ChEBI" id="CHEBI:58115"/>
        <dbReference type="EC" id="2.4.2.8"/>
    </reaction>
    <physiologicalReaction direction="right-to-left" evidence="1">
        <dbReference type="Rhea" id="RHEA:25426"/>
    </physiologicalReaction>
</comment>
<dbReference type="CDD" id="cd06223">
    <property type="entry name" value="PRTases_typeI"/>
    <property type="match status" value="1"/>
</dbReference>
<dbReference type="GO" id="GO:0032264">
    <property type="term" value="P:IMP salvage"/>
    <property type="evidence" value="ECO:0007669"/>
    <property type="project" value="TreeGrafter"/>
</dbReference>